<accession>A0A840NGK0</accession>
<dbReference type="CDD" id="cd00829">
    <property type="entry name" value="SCP-x_thiolase"/>
    <property type="match status" value="1"/>
</dbReference>
<evidence type="ECO:0000259" key="1">
    <source>
        <dbReference type="Pfam" id="PF22691"/>
    </source>
</evidence>
<keyword evidence="3" id="KW-1185">Reference proteome</keyword>
<dbReference type="Gene3D" id="3.40.47.10">
    <property type="match status" value="1"/>
</dbReference>
<evidence type="ECO:0000313" key="3">
    <source>
        <dbReference type="Proteomes" id="UP000580474"/>
    </source>
</evidence>
<organism evidence="2 3">
    <name type="scientific">Saccharopolyspora gloriosae</name>
    <dbReference type="NCBI Taxonomy" id="455344"/>
    <lineage>
        <taxon>Bacteria</taxon>
        <taxon>Bacillati</taxon>
        <taxon>Actinomycetota</taxon>
        <taxon>Actinomycetes</taxon>
        <taxon>Pseudonocardiales</taxon>
        <taxon>Pseudonocardiaceae</taxon>
        <taxon>Saccharopolyspora</taxon>
    </lineage>
</organism>
<dbReference type="PANTHER" id="PTHR42870:SF1">
    <property type="entry name" value="NON-SPECIFIC LIPID-TRANSFER PROTEIN-LIKE 2"/>
    <property type="match status" value="1"/>
</dbReference>
<dbReference type="RefSeq" id="WP_184479714.1">
    <property type="nucleotide sequence ID" value="NZ_JACHIV010000001.1"/>
</dbReference>
<name>A0A840NGK0_9PSEU</name>
<sequence>MTDGVAIVGIGMHRFGRTKGVSGRAQAVHAAREALRDAGLSFSDMQFGFGGSHSAGDADTLVSELGLTGLPFINVANGCATGGSALISADAAIRSGQHELGIVIGFDKHPRGAFNVDPAEHGIGSWYGETGMMVTTQFFGMKIQRYLHDHDIGSDVLALIAEKAFRNGALNPNAWRRDRLTAAEIAAATMISHPLTQYMYCSPGEGAVALVLCRADQARRYSDEPVFLKGAAFRSRRYGSFEVYAPWIAAERAESPTVQASQAAFEAAGIAPSEVDVAQIQDTESGAELMHMAETGLCEHGEQEHLIKAGDNEIEGRLPINTDGGCIANGEPVGASGLRQIYENALQLRGDAGAHQVPSRPHVGFTHVYGAPGISACTVLTR</sequence>
<dbReference type="PANTHER" id="PTHR42870">
    <property type="entry name" value="ACETYL-COA C-ACETYLTRANSFERASE"/>
    <property type="match status" value="1"/>
</dbReference>
<dbReference type="EMBL" id="JACHIV010000001">
    <property type="protein sequence ID" value="MBB5070141.1"/>
    <property type="molecule type" value="Genomic_DNA"/>
</dbReference>
<dbReference type="Proteomes" id="UP000580474">
    <property type="component" value="Unassembled WGS sequence"/>
</dbReference>
<dbReference type="InterPro" id="IPR002155">
    <property type="entry name" value="Thiolase"/>
</dbReference>
<dbReference type="SUPFAM" id="SSF53901">
    <property type="entry name" value="Thiolase-like"/>
    <property type="match status" value="2"/>
</dbReference>
<protein>
    <submittedName>
        <fullName evidence="2">Acetyl-CoA acetyltransferase</fullName>
    </submittedName>
</protein>
<dbReference type="InterPro" id="IPR016039">
    <property type="entry name" value="Thiolase-like"/>
</dbReference>
<comment type="caution">
    <text evidence="2">The sequence shown here is derived from an EMBL/GenBank/DDBJ whole genome shotgun (WGS) entry which is preliminary data.</text>
</comment>
<dbReference type="AlphaFoldDB" id="A0A840NGK0"/>
<dbReference type="GO" id="GO:0016747">
    <property type="term" value="F:acyltransferase activity, transferring groups other than amino-acyl groups"/>
    <property type="evidence" value="ECO:0007669"/>
    <property type="project" value="InterPro"/>
</dbReference>
<proteinExistence type="predicted"/>
<reference evidence="2 3" key="1">
    <citation type="submission" date="2020-08" db="EMBL/GenBank/DDBJ databases">
        <title>Sequencing the genomes of 1000 actinobacteria strains.</title>
        <authorList>
            <person name="Klenk H.-P."/>
        </authorList>
    </citation>
    <scope>NUCLEOTIDE SEQUENCE [LARGE SCALE GENOMIC DNA]</scope>
    <source>
        <strain evidence="2 3">DSM 45582</strain>
    </source>
</reference>
<gene>
    <name evidence="2" type="ORF">BJ969_003229</name>
</gene>
<dbReference type="Pfam" id="PF22691">
    <property type="entry name" value="Thiolase_C_1"/>
    <property type="match status" value="1"/>
</dbReference>
<feature type="domain" description="Thiolase C-terminal" evidence="1">
    <location>
        <begin position="255"/>
        <end position="380"/>
    </location>
</feature>
<keyword evidence="2" id="KW-0808">Transferase</keyword>
<evidence type="ECO:0000313" key="2">
    <source>
        <dbReference type="EMBL" id="MBB5070141.1"/>
    </source>
</evidence>
<dbReference type="InterPro" id="IPR055140">
    <property type="entry name" value="Thiolase_C_2"/>
</dbReference>
<dbReference type="PIRSF" id="PIRSF000429">
    <property type="entry name" value="Ac-CoA_Ac_transf"/>
    <property type="match status" value="1"/>
</dbReference>